<dbReference type="InterPro" id="IPR036871">
    <property type="entry name" value="PX_dom_sf"/>
</dbReference>
<dbReference type="GO" id="GO:0042147">
    <property type="term" value="P:retrograde transport, endosome to Golgi"/>
    <property type="evidence" value="ECO:0007669"/>
    <property type="project" value="InterPro"/>
</dbReference>
<dbReference type="STRING" id="4846.A0A367KYJ8"/>
<dbReference type="GO" id="GO:0006914">
    <property type="term" value="P:autophagy"/>
    <property type="evidence" value="ECO:0007669"/>
    <property type="project" value="UniProtKB-KW"/>
</dbReference>
<evidence type="ECO:0000256" key="2">
    <source>
        <dbReference type="ARBA" id="ARBA00010883"/>
    </source>
</evidence>
<evidence type="ECO:0000256" key="5">
    <source>
        <dbReference type="ARBA" id="ARBA00022927"/>
    </source>
</evidence>
<keyword evidence="8" id="KW-0472">Membrane</keyword>
<keyword evidence="5" id="KW-0653">Protein transport</keyword>
<evidence type="ECO:0000256" key="7">
    <source>
        <dbReference type="ARBA" id="ARBA00023121"/>
    </source>
</evidence>
<dbReference type="InterPro" id="IPR027267">
    <property type="entry name" value="AH/BAR_dom_sf"/>
</dbReference>
<evidence type="ECO:0000313" key="11">
    <source>
        <dbReference type="Proteomes" id="UP000253551"/>
    </source>
</evidence>
<evidence type="ECO:0000256" key="6">
    <source>
        <dbReference type="ARBA" id="ARBA00023006"/>
    </source>
</evidence>
<protein>
    <submittedName>
        <fullName evidence="10">Autophagy-protein 20</fullName>
    </submittedName>
</protein>
<dbReference type="OrthoDB" id="289314at2759"/>
<dbReference type="GO" id="GO:0005829">
    <property type="term" value="C:cytosol"/>
    <property type="evidence" value="ECO:0007669"/>
    <property type="project" value="GOC"/>
</dbReference>
<sequence>MYLPTECHCTIQQLIVKEKESVLKIVSTEKRYSEGSPFIVYIIQTKNMKQVKRRYSEFESFRNFLIRLFPVLLIPPIPEKHSLVEYTYKDNNDMSMIDKRKRMLGRFLSRIIVHPVLSQEHIFHRFIYGTESWIDIVQSSPLTELSRDPLMFFDITSIVSPSVIPIPSSSYILKHPHQGFEALEIKMNKTFQDKGYKLDQSQKRILKRLSDLSSDYSDLGSGYNALSLYEPYGLLSSFIEKLGQVIDDTCANTRDMTRLLESECSERIQDYAHYNQITQQALRYRRMKQAQLELIEETLGLKESMLVQALQRREEWVSQTFETEQDDFLDTESIEDDFAVVIKQDVNKVPMEEIYEYPESATQSVLRASKEQAKKWSSTHKLLSAVSLTFQGMLDGDPEQTRHNQITKLQNTIYELKEAKETTCRDLIEMSDMLIQDIQRVRELQDAELKSVLVSFAKIHLNYCEQ</sequence>
<dbReference type="GO" id="GO:0010008">
    <property type="term" value="C:endosome membrane"/>
    <property type="evidence" value="ECO:0007669"/>
    <property type="project" value="UniProtKB-SubCell"/>
</dbReference>
<dbReference type="PANTHER" id="PTHR46979:SF2">
    <property type="entry name" value="SORTING NEXIN-41"/>
    <property type="match status" value="1"/>
</dbReference>
<keyword evidence="6" id="KW-0072">Autophagy</keyword>
<comment type="similarity">
    <text evidence="2">Belongs to the sorting nexin family.</text>
</comment>
<feature type="domain" description="PX" evidence="9">
    <location>
        <begin position="19"/>
        <end position="133"/>
    </location>
</feature>
<dbReference type="Pfam" id="PF00787">
    <property type="entry name" value="PX"/>
    <property type="match status" value="1"/>
</dbReference>
<evidence type="ECO:0000256" key="1">
    <source>
        <dbReference type="ARBA" id="ARBA00004481"/>
    </source>
</evidence>
<evidence type="ECO:0000256" key="3">
    <source>
        <dbReference type="ARBA" id="ARBA00022448"/>
    </source>
</evidence>
<dbReference type="GO" id="GO:0035091">
    <property type="term" value="F:phosphatidylinositol binding"/>
    <property type="evidence" value="ECO:0007669"/>
    <property type="project" value="InterPro"/>
</dbReference>
<dbReference type="AlphaFoldDB" id="A0A367KYJ8"/>
<accession>A0A367KYJ8</accession>
<keyword evidence="11" id="KW-1185">Reference proteome</keyword>
<evidence type="ECO:0000313" key="10">
    <source>
        <dbReference type="EMBL" id="RCI07288.1"/>
    </source>
</evidence>
<dbReference type="CDD" id="cd06867">
    <property type="entry name" value="PX_SNX41_42"/>
    <property type="match status" value="1"/>
</dbReference>
<dbReference type="InterPro" id="IPR044106">
    <property type="entry name" value="PX_Snx41/Atg20"/>
</dbReference>
<comment type="caution">
    <text evidence="10">The sequence shown here is derived from an EMBL/GenBank/DDBJ whole genome shotgun (WGS) entry which is preliminary data.</text>
</comment>
<dbReference type="InterPro" id="IPR051079">
    <property type="entry name" value="Sorting_Nexin_Autophagy"/>
</dbReference>
<comment type="subcellular location">
    <subcellularLocation>
        <location evidence="1">Endosome membrane</location>
        <topology evidence="1">Peripheral membrane protein</topology>
    </subcellularLocation>
</comment>
<organism evidence="10 11">
    <name type="scientific">Rhizopus stolonifer</name>
    <name type="common">Rhizopus nigricans</name>
    <dbReference type="NCBI Taxonomy" id="4846"/>
    <lineage>
        <taxon>Eukaryota</taxon>
        <taxon>Fungi</taxon>
        <taxon>Fungi incertae sedis</taxon>
        <taxon>Mucoromycota</taxon>
        <taxon>Mucoromycotina</taxon>
        <taxon>Mucoromycetes</taxon>
        <taxon>Mucorales</taxon>
        <taxon>Mucorineae</taxon>
        <taxon>Rhizopodaceae</taxon>
        <taxon>Rhizopus</taxon>
    </lineage>
</organism>
<dbReference type="PROSITE" id="PS50195">
    <property type="entry name" value="PX"/>
    <property type="match status" value="1"/>
</dbReference>
<evidence type="ECO:0000256" key="8">
    <source>
        <dbReference type="ARBA" id="ARBA00023136"/>
    </source>
</evidence>
<gene>
    <name evidence="10" type="primary">ATG20_5</name>
    <name evidence="10" type="ORF">CU098_013451</name>
</gene>
<reference evidence="10 11" key="1">
    <citation type="journal article" date="2018" name="G3 (Bethesda)">
        <title>Phylogenetic and Phylogenomic Definition of Rhizopus Species.</title>
        <authorList>
            <person name="Gryganskyi A.P."/>
            <person name="Golan J."/>
            <person name="Dolatabadi S."/>
            <person name="Mondo S."/>
            <person name="Robb S."/>
            <person name="Idnurm A."/>
            <person name="Muszewska A."/>
            <person name="Steczkiewicz K."/>
            <person name="Masonjones S."/>
            <person name="Liao H.L."/>
            <person name="Gajdeczka M.T."/>
            <person name="Anike F."/>
            <person name="Vuek A."/>
            <person name="Anishchenko I.M."/>
            <person name="Voigt K."/>
            <person name="de Hoog G.S."/>
            <person name="Smith M.E."/>
            <person name="Heitman J."/>
            <person name="Vilgalys R."/>
            <person name="Stajich J.E."/>
        </authorList>
    </citation>
    <scope>NUCLEOTIDE SEQUENCE [LARGE SCALE GENOMIC DNA]</scope>
    <source>
        <strain evidence="10 11">LSU 92-RS-03</strain>
    </source>
</reference>
<name>A0A367KYJ8_RHIST</name>
<dbReference type="EMBL" id="PJQM01000006">
    <property type="protein sequence ID" value="RCI07288.1"/>
    <property type="molecule type" value="Genomic_DNA"/>
</dbReference>
<keyword evidence="7" id="KW-0446">Lipid-binding</keyword>
<keyword evidence="4" id="KW-0967">Endosome</keyword>
<proteinExistence type="inferred from homology"/>
<dbReference type="GO" id="GO:0015031">
    <property type="term" value="P:protein transport"/>
    <property type="evidence" value="ECO:0007669"/>
    <property type="project" value="UniProtKB-KW"/>
</dbReference>
<dbReference type="SUPFAM" id="SSF64268">
    <property type="entry name" value="PX domain"/>
    <property type="match status" value="1"/>
</dbReference>
<dbReference type="InterPro" id="IPR001683">
    <property type="entry name" value="PX_dom"/>
</dbReference>
<evidence type="ECO:0000259" key="9">
    <source>
        <dbReference type="PROSITE" id="PS50195"/>
    </source>
</evidence>
<dbReference type="Proteomes" id="UP000253551">
    <property type="component" value="Unassembled WGS sequence"/>
</dbReference>
<evidence type="ECO:0000256" key="4">
    <source>
        <dbReference type="ARBA" id="ARBA00022753"/>
    </source>
</evidence>
<dbReference type="PANTHER" id="PTHR46979">
    <property type="entry name" value="SORTING NEXIN-41"/>
    <property type="match status" value="1"/>
</dbReference>
<dbReference type="SMART" id="SM00312">
    <property type="entry name" value="PX"/>
    <property type="match status" value="1"/>
</dbReference>
<keyword evidence="3" id="KW-0813">Transport</keyword>
<dbReference type="Gene3D" id="1.20.1270.60">
    <property type="entry name" value="Arfaptin homology (AH) domain/BAR domain"/>
    <property type="match status" value="1"/>
</dbReference>
<dbReference type="Gene3D" id="3.30.1520.10">
    <property type="entry name" value="Phox-like domain"/>
    <property type="match status" value="1"/>
</dbReference>